<proteinExistence type="predicted"/>
<organism evidence="3 4">
    <name type="scientific">Pleurotus ostreatus</name>
    <name type="common">Oyster mushroom</name>
    <name type="synonym">White-rot fungus</name>
    <dbReference type="NCBI Taxonomy" id="5322"/>
    <lineage>
        <taxon>Eukaryota</taxon>
        <taxon>Fungi</taxon>
        <taxon>Dikarya</taxon>
        <taxon>Basidiomycota</taxon>
        <taxon>Agaricomycotina</taxon>
        <taxon>Agaricomycetes</taxon>
        <taxon>Agaricomycetidae</taxon>
        <taxon>Agaricales</taxon>
        <taxon>Pleurotineae</taxon>
        <taxon>Pleurotaceae</taxon>
        <taxon>Pleurotus</taxon>
    </lineage>
</organism>
<dbReference type="InterPro" id="IPR025476">
    <property type="entry name" value="Helitron_helicase-like"/>
</dbReference>
<dbReference type="GeneID" id="59378565"/>
<evidence type="ECO:0000259" key="1">
    <source>
        <dbReference type="Pfam" id="PF14214"/>
    </source>
</evidence>
<protein>
    <recommendedName>
        <fullName evidence="5">Helitron helicase-like domain-containing protein</fullName>
    </recommendedName>
</protein>
<dbReference type="OrthoDB" id="3254930at2759"/>
<feature type="domain" description="Helitron helicase-like" evidence="1">
    <location>
        <begin position="202"/>
        <end position="378"/>
    </location>
</feature>
<feature type="domain" description="DUF6570" evidence="2">
    <location>
        <begin position="1"/>
        <end position="82"/>
    </location>
</feature>
<dbReference type="InterPro" id="IPR046700">
    <property type="entry name" value="DUF6570"/>
</dbReference>
<dbReference type="VEuPathDB" id="FungiDB:PC9H_008747"/>
<evidence type="ECO:0008006" key="5">
    <source>
        <dbReference type="Google" id="ProtNLM"/>
    </source>
</evidence>
<evidence type="ECO:0000259" key="2">
    <source>
        <dbReference type="Pfam" id="PF20209"/>
    </source>
</evidence>
<evidence type="ECO:0000313" key="3">
    <source>
        <dbReference type="EMBL" id="KAF7426379.1"/>
    </source>
</evidence>
<comment type="caution">
    <text evidence="3">The sequence shown here is derived from an EMBL/GenBank/DDBJ whole genome shotgun (WGS) entry which is preliminary data.</text>
</comment>
<sequence length="401" mass="45405">MTANALSFESPVPKIYNFLPISKAELDEVLVVLFTGPKQPVKDDLKRTPFLIRKKNIKDALDWLILNHSDYAQVTVSEENLAEYDDDDIPVTIQYKETLSAKTSGTPAVNNMEEEDGTEEGECPFIMHGLTGTQMEEMSNSALKTLALQYFNQSGKVLGIGQASKFESIWNNPQLYPSMFPWLFPYGLGGIGSVYRMSPTAHKKWLLMYHDKRFQTDAAFSFIAFSHEQIMRSSTRALLLTEKSKFAAITERIMNLDEDVLASIATRMANGEQIKPETTEEKNCFDIVKDLDHVAAGVNGSSTSKKYQRNEIWSLIYRIGSPLWYITLSPVDTKHPICIYYAGTGEVFEPIMPADQRMRVVTSNPVACARFFKFMVLKMSSVREYMVMLKDIMALLNNKVD</sequence>
<dbReference type="Pfam" id="PF14214">
    <property type="entry name" value="Helitron_like_N"/>
    <property type="match status" value="1"/>
</dbReference>
<evidence type="ECO:0000313" key="4">
    <source>
        <dbReference type="Proteomes" id="UP000623687"/>
    </source>
</evidence>
<dbReference type="Proteomes" id="UP000623687">
    <property type="component" value="Unassembled WGS sequence"/>
</dbReference>
<dbReference type="Pfam" id="PF20209">
    <property type="entry name" value="DUF6570"/>
    <property type="match status" value="1"/>
</dbReference>
<dbReference type="EMBL" id="JACETU010000006">
    <property type="protein sequence ID" value="KAF7426379.1"/>
    <property type="molecule type" value="Genomic_DNA"/>
</dbReference>
<accession>A0A8H6ZRW3</accession>
<keyword evidence="4" id="KW-1185">Reference proteome</keyword>
<dbReference type="RefSeq" id="XP_036629683.1">
    <property type="nucleotide sequence ID" value="XM_036778255.1"/>
</dbReference>
<dbReference type="AlphaFoldDB" id="A0A8H6ZRW3"/>
<name>A0A8H6ZRW3_PLEOS</name>
<reference evidence="3" key="1">
    <citation type="submission" date="2019-07" db="EMBL/GenBank/DDBJ databases">
        <authorList>
            <person name="Palmer J.M."/>
        </authorList>
    </citation>
    <scope>NUCLEOTIDE SEQUENCE</scope>
    <source>
        <strain evidence="3">PC9</strain>
    </source>
</reference>
<gene>
    <name evidence="3" type="ORF">PC9H_008747</name>
</gene>